<evidence type="ECO:0000313" key="2">
    <source>
        <dbReference type="Proteomes" id="UP000008854"/>
    </source>
</evidence>
<feature type="signal peptide" evidence="1">
    <location>
        <begin position="1"/>
        <end position="24"/>
    </location>
</feature>
<dbReference type="WBParaSite" id="Smp_152630.1">
    <property type="protein sequence ID" value="Smp_152630.1"/>
    <property type="gene ID" value="Smp_152630"/>
</dbReference>
<keyword evidence="1" id="KW-0732">Signal</keyword>
<evidence type="ECO:0000256" key="1">
    <source>
        <dbReference type="SAM" id="SignalP"/>
    </source>
</evidence>
<sequence>MKFINIVTILFLFGILISSHGCEGENYEQQLQQPKAYGIWSLFSYFYKTFKVFCSVSNMVNWIFG</sequence>
<evidence type="ECO:0000313" key="3">
    <source>
        <dbReference type="WBParaSite" id="Smp_152630.1"/>
    </source>
</evidence>
<feature type="chain" id="PRO_5017929417" evidence="1">
    <location>
        <begin position="25"/>
        <end position="65"/>
    </location>
</feature>
<reference evidence="2" key="1">
    <citation type="journal article" date="2012" name="PLoS Negl. Trop. Dis.">
        <title>A systematically improved high quality genome and transcriptome of the human blood fluke Schistosoma mansoni.</title>
        <authorList>
            <person name="Protasio A.V."/>
            <person name="Tsai I.J."/>
            <person name="Babbage A."/>
            <person name="Nichol S."/>
            <person name="Hunt M."/>
            <person name="Aslett M.A."/>
            <person name="De Silva N."/>
            <person name="Velarde G.S."/>
            <person name="Anderson T.J."/>
            <person name="Clark R.C."/>
            <person name="Davidson C."/>
            <person name="Dillon G.P."/>
            <person name="Holroyd N.E."/>
            <person name="LoVerde P.T."/>
            <person name="Lloyd C."/>
            <person name="McQuillan J."/>
            <person name="Oliveira G."/>
            <person name="Otto T.D."/>
            <person name="Parker-Manuel S.J."/>
            <person name="Quail M.A."/>
            <person name="Wilson R.A."/>
            <person name="Zerlotini A."/>
            <person name="Dunne D.W."/>
            <person name="Berriman M."/>
        </authorList>
    </citation>
    <scope>NUCLEOTIDE SEQUENCE [LARGE SCALE GENOMIC DNA]</scope>
    <source>
        <strain evidence="2">Puerto Rican</strain>
    </source>
</reference>
<dbReference type="InParanoid" id="A0A3Q0KQ41"/>
<proteinExistence type="predicted"/>
<dbReference type="Proteomes" id="UP000008854">
    <property type="component" value="Unassembled WGS sequence"/>
</dbReference>
<dbReference type="AlphaFoldDB" id="A0A3Q0KQ41"/>
<accession>A0A3Q0KQ41</accession>
<keyword evidence="2" id="KW-1185">Reference proteome</keyword>
<reference evidence="3" key="2">
    <citation type="submission" date="2018-12" db="UniProtKB">
        <authorList>
            <consortium name="WormBaseParasite"/>
        </authorList>
    </citation>
    <scope>IDENTIFICATION</scope>
    <source>
        <strain evidence="3">Puerto Rican</strain>
    </source>
</reference>
<name>A0A3Q0KQ41_SCHMA</name>
<dbReference type="STRING" id="6183.A0A3Q0KQ41"/>
<organism evidence="2 3">
    <name type="scientific">Schistosoma mansoni</name>
    <name type="common">Blood fluke</name>
    <dbReference type="NCBI Taxonomy" id="6183"/>
    <lineage>
        <taxon>Eukaryota</taxon>
        <taxon>Metazoa</taxon>
        <taxon>Spiralia</taxon>
        <taxon>Lophotrochozoa</taxon>
        <taxon>Platyhelminthes</taxon>
        <taxon>Trematoda</taxon>
        <taxon>Digenea</taxon>
        <taxon>Strigeidida</taxon>
        <taxon>Schistosomatoidea</taxon>
        <taxon>Schistosomatidae</taxon>
        <taxon>Schistosoma</taxon>
    </lineage>
</organism>
<protein>
    <submittedName>
        <fullName evidence="3">MEG-12</fullName>
    </submittedName>
</protein>